<reference evidence="10 11" key="1">
    <citation type="journal article" date="2009" name="J. Infect. Dis.">
        <title>Clinical, experimental, and genomic differences between intermediately pathogenic, highly pathogenic, and epidemic Streptococcus suis.</title>
        <authorList>
            <person name="Ye C."/>
            <person name="Zheng H."/>
            <person name="Zhang J."/>
            <person name="Jing H."/>
            <person name="Wang L."/>
            <person name="Xiong Y."/>
            <person name="Wang W."/>
            <person name="Zhou Z."/>
            <person name="Sun Q."/>
            <person name="Luo X."/>
            <person name="Du H."/>
            <person name="Gottschalk M."/>
            <person name="Xu J."/>
        </authorList>
    </citation>
    <scope>NUCLEOTIDE SEQUENCE [LARGE SCALE GENOMIC DNA]</scope>
    <source>
        <strain evidence="10 11">GZ1</strain>
    </source>
</reference>
<keyword evidence="4 8" id="KW-1133">Transmembrane helix</keyword>
<accession>D5AJ41</accession>
<dbReference type="GO" id="GO:0001508">
    <property type="term" value="P:action potential"/>
    <property type="evidence" value="ECO:0007669"/>
    <property type="project" value="TreeGrafter"/>
</dbReference>
<dbReference type="InterPro" id="IPR028325">
    <property type="entry name" value="VG_K_chnl"/>
</dbReference>
<dbReference type="GO" id="GO:0008076">
    <property type="term" value="C:voltage-gated potassium channel complex"/>
    <property type="evidence" value="ECO:0007669"/>
    <property type="project" value="InterPro"/>
</dbReference>
<dbReference type="InterPro" id="IPR013099">
    <property type="entry name" value="K_chnl_dom"/>
</dbReference>
<gene>
    <name evidence="10" type="ordered locus">SSGZ1_1400</name>
</gene>
<feature type="transmembrane region" description="Helical" evidence="8">
    <location>
        <begin position="21"/>
        <end position="49"/>
    </location>
</feature>
<dbReference type="EMBL" id="CP000837">
    <property type="protein sequence ID" value="ADE31856.1"/>
    <property type="molecule type" value="Genomic_DNA"/>
</dbReference>
<dbReference type="PANTHER" id="PTHR11537">
    <property type="entry name" value="VOLTAGE-GATED POTASSIUM CHANNEL"/>
    <property type="match status" value="1"/>
</dbReference>
<sequence>MQKENKKMQNKKHIHRLRIIWHILRVTGFATFLTSFFSFIFLAAGLLLWLEPDFTSYGDSLWYSFVTATTVGYGDMLVTTAFGRIISIILAIYGILFLGSLSGLVVSYYTEVSKHYSLAIKQDKQKTGS</sequence>
<proteinExistence type="predicted"/>
<evidence type="ECO:0000256" key="1">
    <source>
        <dbReference type="ARBA" id="ARBA00004141"/>
    </source>
</evidence>
<dbReference type="SUPFAM" id="SSF81324">
    <property type="entry name" value="Voltage-gated potassium channels"/>
    <property type="match status" value="1"/>
</dbReference>
<evidence type="ECO:0000256" key="6">
    <source>
        <dbReference type="ARBA" id="ARBA00023136"/>
    </source>
</evidence>
<feature type="domain" description="Potassium channel" evidence="9">
    <location>
        <begin position="37"/>
        <end position="110"/>
    </location>
</feature>
<feature type="transmembrane region" description="Helical" evidence="8">
    <location>
        <begin position="85"/>
        <end position="109"/>
    </location>
</feature>
<keyword evidence="2" id="KW-0813">Transport</keyword>
<dbReference type="Gene3D" id="1.10.287.70">
    <property type="match status" value="1"/>
</dbReference>
<dbReference type="PANTHER" id="PTHR11537:SF254">
    <property type="entry name" value="POTASSIUM VOLTAGE-GATED CHANNEL PROTEIN SHAB"/>
    <property type="match status" value="1"/>
</dbReference>
<evidence type="ECO:0000256" key="5">
    <source>
        <dbReference type="ARBA" id="ARBA00023065"/>
    </source>
</evidence>
<evidence type="ECO:0000256" key="7">
    <source>
        <dbReference type="ARBA" id="ARBA00023303"/>
    </source>
</evidence>
<evidence type="ECO:0000313" key="11">
    <source>
        <dbReference type="Proteomes" id="UP000002359"/>
    </source>
</evidence>
<dbReference type="GO" id="GO:0005249">
    <property type="term" value="F:voltage-gated potassium channel activity"/>
    <property type="evidence" value="ECO:0007669"/>
    <property type="project" value="InterPro"/>
</dbReference>
<evidence type="ECO:0000259" key="9">
    <source>
        <dbReference type="Pfam" id="PF07885"/>
    </source>
</evidence>
<dbReference type="Proteomes" id="UP000002359">
    <property type="component" value="Chromosome"/>
</dbReference>
<keyword evidence="3 8" id="KW-0812">Transmembrane</keyword>
<dbReference type="AlphaFoldDB" id="D5AJ41"/>
<comment type="subcellular location">
    <subcellularLocation>
        <location evidence="1">Membrane</location>
        <topology evidence="1">Multi-pass membrane protein</topology>
    </subcellularLocation>
</comment>
<dbReference type="PRINTS" id="PR00169">
    <property type="entry name" value="KCHANNEL"/>
</dbReference>
<organism evidence="10 11">
    <name type="scientific">Streptococcus suis (strain GZ1)</name>
    <dbReference type="NCBI Taxonomy" id="423211"/>
    <lineage>
        <taxon>Bacteria</taxon>
        <taxon>Bacillati</taxon>
        <taxon>Bacillota</taxon>
        <taxon>Bacilli</taxon>
        <taxon>Lactobacillales</taxon>
        <taxon>Streptococcaceae</taxon>
        <taxon>Streptococcus</taxon>
    </lineage>
</organism>
<keyword evidence="7" id="KW-0407">Ion channel</keyword>
<dbReference type="Pfam" id="PF07885">
    <property type="entry name" value="Ion_trans_2"/>
    <property type="match status" value="1"/>
</dbReference>
<evidence type="ECO:0000256" key="8">
    <source>
        <dbReference type="SAM" id="Phobius"/>
    </source>
</evidence>
<evidence type="ECO:0000256" key="3">
    <source>
        <dbReference type="ARBA" id="ARBA00022692"/>
    </source>
</evidence>
<evidence type="ECO:0000256" key="4">
    <source>
        <dbReference type="ARBA" id="ARBA00022989"/>
    </source>
</evidence>
<dbReference type="KEGG" id="ssw:SSGZ1_1400"/>
<evidence type="ECO:0000313" key="10">
    <source>
        <dbReference type="EMBL" id="ADE31856.1"/>
    </source>
</evidence>
<dbReference type="HOGENOM" id="CLU_154369_0_0_9"/>
<dbReference type="PATRIC" id="fig|423211.3.peg.1381"/>
<keyword evidence="6 8" id="KW-0472">Membrane</keyword>
<name>D5AJ41_STRGZ</name>
<evidence type="ECO:0000256" key="2">
    <source>
        <dbReference type="ARBA" id="ARBA00022448"/>
    </source>
</evidence>
<keyword evidence="5" id="KW-0406">Ion transport</keyword>
<protein>
    <submittedName>
        <fullName evidence="10">Ion transport protein, putative</fullName>
    </submittedName>
</protein>